<feature type="repeat" description="PPR" evidence="3">
    <location>
        <begin position="19"/>
        <end position="53"/>
    </location>
</feature>
<dbReference type="GO" id="GO:0031930">
    <property type="term" value="P:mitochondria-nucleus signaling pathway"/>
    <property type="evidence" value="ECO:0007669"/>
    <property type="project" value="TreeGrafter"/>
</dbReference>
<organism evidence="5 6">
    <name type="scientific">Nepenthes gracilis</name>
    <name type="common">Slender pitcher plant</name>
    <dbReference type="NCBI Taxonomy" id="150966"/>
    <lineage>
        <taxon>Eukaryota</taxon>
        <taxon>Viridiplantae</taxon>
        <taxon>Streptophyta</taxon>
        <taxon>Embryophyta</taxon>
        <taxon>Tracheophyta</taxon>
        <taxon>Spermatophyta</taxon>
        <taxon>Magnoliopsida</taxon>
        <taxon>eudicotyledons</taxon>
        <taxon>Gunneridae</taxon>
        <taxon>Pentapetalae</taxon>
        <taxon>Caryophyllales</taxon>
        <taxon>Nepenthaceae</taxon>
        <taxon>Nepenthes</taxon>
    </lineage>
</organism>
<evidence type="ECO:0000313" key="5">
    <source>
        <dbReference type="EMBL" id="GMH13901.1"/>
    </source>
</evidence>
<dbReference type="NCBIfam" id="TIGR00756">
    <property type="entry name" value="PPR"/>
    <property type="match status" value="1"/>
</dbReference>
<dbReference type="Gene3D" id="1.25.40.10">
    <property type="entry name" value="Tetratricopeptide repeat domain"/>
    <property type="match status" value="1"/>
</dbReference>
<sequence length="120" mass="13385">MHVVRNLLGSMKQDGVVADSSTFKLLLDAFIRSGQFDSAIEILDQMEEFGASLNPHMYNSILVALVRKNQLGLALSMFFKVVDTSTANGSSIALEARACNELLLALRRAYMRNRVQRCFL</sequence>
<feature type="domain" description="Pentatricopeptide repeat-containing protein-mitochondrial" evidence="4">
    <location>
        <begin position="10"/>
        <end position="92"/>
    </location>
</feature>
<comment type="caution">
    <text evidence="5">The sequence shown here is derived from an EMBL/GenBank/DDBJ whole genome shotgun (WGS) entry which is preliminary data.</text>
</comment>
<name>A0AAD3SP58_NEPGR</name>
<keyword evidence="2" id="KW-0677">Repeat</keyword>
<dbReference type="PANTHER" id="PTHR47936">
    <property type="entry name" value="PPR_LONG DOMAIN-CONTAINING PROTEIN"/>
    <property type="match status" value="1"/>
</dbReference>
<protein>
    <recommendedName>
        <fullName evidence="4">Pentatricopeptide repeat-containing protein-mitochondrial domain-containing protein</fullName>
    </recommendedName>
</protein>
<evidence type="ECO:0000256" key="2">
    <source>
        <dbReference type="ARBA" id="ARBA00022737"/>
    </source>
</evidence>
<dbReference type="AlphaFoldDB" id="A0AAD3SP58"/>
<evidence type="ECO:0000256" key="1">
    <source>
        <dbReference type="ARBA" id="ARBA00007626"/>
    </source>
</evidence>
<proteinExistence type="inferred from homology"/>
<accession>A0AAD3SP58</accession>
<dbReference type="GO" id="GO:0009507">
    <property type="term" value="C:chloroplast"/>
    <property type="evidence" value="ECO:0007669"/>
    <property type="project" value="TreeGrafter"/>
</dbReference>
<dbReference type="InterPro" id="IPR057027">
    <property type="entry name" value="TPR_mt"/>
</dbReference>
<dbReference type="PROSITE" id="PS51375">
    <property type="entry name" value="PPR"/>
    <property type="match status" value="1"/>
</dbReference>
<reference evidence="5" key="1">
    <citation type="submission" date="2023-05" db="EMBL/GenBank/DDBJ databases">
        <title>Nepenthes gracilis genome sequencing.</title>
        <authorList>
            <person name="Fukushima K."/>
        </authorList>
    </citation>
    <scope>NUCLEOTIDE SEQUENCE</scope>
    <source>
        <strain evidence="5">SING2019-196</strain>
    </source>
</reference>
<evidence type="ECO:0000256" key="3">
    <source>
        <dbReference type="PROSITE-ProRule" id="PRU00708"/>
    </source>
</evidence>
<evidence type="ECO:0000313" key="6">
    <source>
        <dbReference type="Proteomes" id="UP001279734"/>
    </source>
</evidence>
<dbReference type="GO" id="GO:0010019">
    <property type="term" value="P:chloroplast-nucleus signaling pathway"/>
    <property type="evidence" value="ECO:0007669"/>
    <property type="project" value="TreeGrafter"/>
</dbReference>
<gene>
    <name evidence="5" type="ORF">Nepgr_015742</name>
</gene>
<dbReference type="InterPro" id="IPR002885">
    <property type="entry name" value="PPR_rpt"/>
</dbReference>
<keyword evidence="6" id="KW-1185">Reference proteome</keyword>
<dbReference type="EMBL" id="BSYO01000013">
    <property type="protein sequence ID" value="GMH13901.1"/>
    <property type="molecule type" value="Genomic_DNA"/>
</dbReference>
<dbReference type="InterPro" id="IPR011990">
    <property type="entry name" value="TPR-like_helical_dom_sf"/>
</dbReference>
<dbReference type="Proteomes" id="UP001279734">
    <property type="component" value="Unassembled WGS sequence"/>
</dbReference>
<dbReference type="Pfam" id="PF23276">
    <property type="entry name" value="TPR_24"/>
    <property type="match status" value="1"/>
</dbReference>
<dbReference type="PANTHER" id="PTHR47936:SF1">
    <property type="entry name" value="PENTATRICOPEPTIDE REPEAT-CONTAINING PROTEIN GUN1, CHLOROPLASTIC"/>
    <property type="match status" value="1"/>
</dbReference>
<comment type="similarity">
    <text evidence="1">Belongs to the PPR family. P subfamily.</text>
</comment>
<evidence type="ECO:0000259" key="4">
    <source>
        <dbReference type="Pfam" id="PF23276"/>
    </source>
</evidence>